<evidence type="ECO:0000256" key="1">
    <source>
        <dbReference type="ARBA" id="ARBA00022603"/>
    </source>
</evidence>
<name>A0ABV8G3I5_9ACTN</name>
<protein>
    <submittedName>
        <fullName evidence="5">Class I SAM-dependent methyltransferase</fullName>
        <ecNumber evidence="5">2.1.1.-</ecNumber>
    </submittedName>
</protein>
<dbReference type="Pfam" id="PF13847">
    <property type="entry name" value="Methyltransf_31"/>
    <property type="match status" value="1"/>
</dbReference>
<dbReference type="EMBL" id="JBHSBI010000003">
    <property type="protein sequence ID" value="MFC4007237.1"/>
    <property type="molecule type" value="Genomic_DNA"/>
</dbReference>
<evidence type="ECO:0000256" key="2">
    <source>
        <dbReference type="ARBA" id="ARBA00022679"/>
    </source>
</evidence>
<organism evidence="5 6">
    <name type="scientific">Nonomuraea purpurea</name>
    <dbReference type="NCBI Taxonomy" id="1849276"/>
    <lineage>
        <taxon>Bacteria</taxon>
        <taxon>Bacillati</taxon>
        <taxon>Actinomycetota</taxon>
        <taxon>Actinomycetes</taxon>
        <taxon>Streptosporangiales</taxon>
        <taxon>Streptosporangiaceae</taxon>
        <taxon>Nonomuraea</taxon>
    </lineage>
</organism>
<dbReference type="GO" id="GO:0008168">
    <property type="term" value="F:methyltransferase activity"/>
    <property type="evidence" value="ECO:0007669"/>
    <property type="project" value="UniProtKB-KW"/>
</dbReference>
<evidence type="ECO:0000313" key="6">
    <source>
        <dbReference type="Proteomes" id="UP001595851"/>
    </source>
</evidence>
<dbReference type="GO" id="GO:0032259">
    <property type="term" value="P:methylation"/>
    <property type="evidence" value="ECO:0007669"/>
    <property type="project" value="UniProtKB-KW"/>
</dbReference>
<evidence type="ECO:0000259" key="4">
    <source>
        <dbReference type="Pfam" id="PF13847"/>
    </source>
</evidence>
<dbReference type="Gene3D" id="3.40.50.150">
    <property type="entry name" value="Vaccinia Virus protein VP39"/>
    <property type="match status" value="1"/>
</dbReference>
<gene>
    <name evidence="5" type="ORF">ACFOY2_08395</name>
</gene>
<dbReference type="PANTHER" id="PTHR43464:SF19">
    <property type="entry name" value="UBIQUINONE BIOSYNTHESIS O-METHYLTRANSFERASE, MITOCHONDRIAL"/>
    <property type="match status" value="1"/>
</dbReference>
<dbReference type="InterPro" id="IPR025714">
    <property type="entry name" value="Methyltranfer_dom"/>
</dbReference>
<dbReference type="SUPFAM" id="SSF53335">
    <property type="entry name" value="S-adenosyl-L-methionine-dependent methyltransferases"/>
    <property type="match status" value="1"/>
</dbReference>
<accession>A0ABV8G3I5</accession>
<dbReference type="RefSeq" id="WP_379527359.1">
    <property type="nucleotide sequence ID" value="NZ_JBHSBI010000003.1"/>
</dbReference>
<keyword evidence="6" id="KW-1185">Reference proteome</keyword>
<dbReference type="EC" id="2.1.1.-" evidence="5"/>
<proteinExistence type="predicted"/>
<dbReference type="InterPro" id="IPR029063">
    <property type="entry name" value="SAM-dependent_MTases_sf"/>
</dbReference>
<sequence>MDAKEYMAGVFDRAAGTYEQVGVPFFAPVAAELVRQAAPEPGDRVLDAGCGTGASLVPAARAVGPTGQVVGLDLAPGMVAAATAEIERHGLSNATVLLGDAERAEELLPGARFDVVLAGMMLYFLPDPLAAVRSMTGLLRPGGRLAASLLVESSPAEIELLGLVGRVLQPYTAGAGSAPFHHMLGTSEELIRLFEVGGLGGVRCDDVVFEVVVEAERLWDWLWSAARRAPLEAIPEHLRGDAKAALEAALPQDRYVLPRTIRYATGTRP</sequence>
<dbReference type="CDD" id="cd02440">
    <property type="entry name" value="AdoMet_MTases"/>
    <property type="match status" value="1"/>
</dbReference>
<keyword evidence="1 5" id="KW-0489">Methyltransferase</keyword>
<keyword evidence="2 5" id="KW-0808">Transferase</keyword>
<comment type="caution">
    <text evidence="5">The sequence shown here is derived from an EMBL/GenBank/DDBJ whole genome shotgun (WGS) entry which is preliminary data.</text>
</comment>
<feature type="domain" description="Methyltransferase" evidence="4">
    <location>
        <begin position="41"/>
        <end position="151"/>
    </location>
</feature>
<dbReference type="PANTHER" id="PTHR43464">
    <property type="entry name" value="METHYLTRANSFERASE"/>
    <property type="match status" value="1"/>
</dbReference>
<dbReference type="Proteomes" id="UP001595851">
    <property type="component" value="Unassembled WGS sequence"/>
</dbReference>
<evidence type="ECO:0000256" key="3">
    <source>
        <dbReference type="ARBA" id="ARBA00022691"/>
    </source>
</evidence>
<evidence type="ECO:0000313" key="5">
    <source>
        <dbReference type="EMBL" id="MFC4007237.1"/>
    </source>
</evidence>
<keyword evidence="3" id="KW-0949">S-adenosyl-L-methionine</keyword>
<reference evidence="6" key="1">
    <citation type="journal article" date="2019" name="Int. J. Syst. Evol. Microbiol.">
        <title>The Global Catalogue of Microorganisms (GCM) 10K type strain sequencing project: providing services to taxonomists for standard genome sequencing and annotation.</title>
        <authorList>
            <consortium name="The Broad Institute Genomics Platform"/>
            <consortium name="The Broad Institute Genome Sequencing Center for Infectious Disease"/>
            <person name="Wu L."/>
            <person name="Ma J."/>
        </authorList>
    </citation>
    <scope>NUCLEOTIDE SEQUENCE [LARGE SCALE GENOMIC DNA]</scope>
    <source>
        <strain evidence="6">TBRC 1276</strain>
    </source>
</reference>